<evidence type="ECO:0000256" key="1">
    <source>
        <dbReference type="SAM" id="Phobius"/>
    </source>
</evidence>
<organism evidence="2 3">
    <name type="scientific">Hydrocarboniphaga effusa AP103</name>
    <dbReference type="NCBI Taxonomy" id="1172194"/>
    <lineage>
        <taxon>Bacteria</taxon>
        <taxon>Pseudomonadati</taxon>
        <taxon>Pseudomonadota</taxon>
        <taxon>Gammaproteobacteria</taxon>
        <taxon>Nevskiales</taxon>
        <taxon>Nevskiaceae</taxon>
        <taxon>Hydrocarboniphaga</taxon>
    </lineage>
</organism>
<gene>
    <name evidence="2" type="ORF">WQQ_33780</name>
</gene>
<comment type="caution">
    <text evidence="2">The sequence shown here is derived from an EMBL/GenBank/DDBJ whole genome shotgun (WGS) entry which is preliminary data.</text>
</comment>
<protein>
    <submittedName>
        <fullName evidence="2">Putative transmembrane anti-sigma factor</fullName>
    </submittedName>
</protein>
<dbReference type="EMBL" id="AKGD01000002">
    <property type="protein sequence ID" value="EIT69796.1"/>
    <property type="molecule type" value="Genomic_DNA"/>
</dbReference>
<dbReference type="STRING" id="1172194.WQQ_33780"/>
<name>I8I1X2_9GAMM</name>
<evidence type="ECO:0000313" key="3">
    <source>
        <dbReference type="Proteomes" id="UP000003704"/>
    </source>
</evidence>
<dbReference type="Proteomes" id="UP000003704">
    <property type="component" value="Unassembled WGS sequence"/>
</dbReference>
<dbReference type="AlphaFoldDB" id="I8I1X2"/>
<reference evidence="2 3" key="1">
    <citation type="journal article" date="2012" name="J. Bacteriol.">
        <title>Genome Sequence of n-Alkane-Degrading Hydrocarboniphaga effusa Strain AP103T (ATCC BAA-332T).</title>
        <authorList>
            <person name="Chang H.K."/>
            <person name="Zylstra G.J."/>
            <person name="Chae J.C."/>
        </authorList>
    </citation>
    <scope>NUCLEOTIDE SEQUENCE [LARGE SCALE GENOMIC DNA]</scope>
    <source>
        <strain evidence="2 3">AP103</strain>
    </source>
</reference>
<dbReference type="OrthoDB" id="9152892at2"/>
<sequence length="241" mass="26102">MTDPITPAELDAYVDGQLDLERRFAVEHHLAAHPELAARVMTDLGTRSGLQLLHQGLAPARAEIAGLAQRLQAPRRRRLFGPAAMAAAFGFVAISALLLSRSYAPPDYVIDAEISHRAAMLRATMDSQLESPGFDAEEILKATQISMPSLPEGWHVTDVQLFPSQRGLALLIAVKTSAGQPLSIFALRQRSRAPARPDAVREGTYSVAYWSENGMSYALTGDDEPSAIDATAEALAELWKS</sequence>
<keyword evidence="1 2" id="KW-0812">Transmembrane</keyword>
<keyword evidence="3" id="KW-1185">Reference proteome</keyword>
<keyword evidence="1" id="KW-1133">Transmembrane helix</keyword>
<proteinExistence type="predicted"/>
<keyword evidence="1" id="KW-0472">Membrane</keyword>
<feature type="transmembrane region" description="Helical" evidence="1">
    <location>
        <begin position="79"/>
        <end position="99"/>
    </location>
</feature>
<dbReference type="RefSeq" id="WP_007186317.1">
    <property type="nucleotide sequence ID" value="NZ_AKGD01000002.1"/>
</dbReference>
<evidence type="ECO:0000313" key="2">
    <source>
        <dbReference type="EMBL" id="EIT69796.1"/>
    </source>
</evidence>
<accession>I8I1X2</accession>